<dbReference type="InterPro" id="IPR029016">
    <property type="entry name" value="GAF-like_dom_sf"/>
</dbReference>
<dbReference type="SMART" id="SM00346">
    <property type="entry name" value="HTH_ICLR"/>
    <property type="match status" value="1"/>
</dbReference>
<dbReference type="InterPro" id="IPR005471">
    <property type="entry name" value="Tscrpt_reg_IclR_N"/>
</dbReference>
<dbReference type="GO" id="GO:0045892">
    <property type="term" value="P:negative regulation of DNA-templated transcription"/>
    <property type="evidence" value="ECO:0007669"/>
    <property type="project" value="TreeGrafter"/>
</dbReference>
<sequence length="259" mass="28022">MNVRSNPDRRFANTLARGLGLLRAYRAGDDGLTHSELAARTGLPNSTVSRLTFTLSELGFLSHEGRNDRYRLGPAALALGNVATASVSFIDIGEALMQKLANDTGTLVSLAVSDDDRLMLAKTWRPSGTASIWLEPGHRIPVYGSSSGRAIVAALDDARFEATAPSDEMRKFRSDGYGELISRGFTIAPRDLRFSDTINAVAVPFHAQEYGQPVAFSCGALPSVLDDARMETTIGPRLRDAVRELEQMTGRSPALVRRG</sequence>
<dbReference type="OrthoDB" id="9807558at2"/>
<dbReference type="InterPro" id="IPR050707">
    <property type="entry name" value="HTH_MetabolicPath_Reg"/>
</dbReference>
<name>A0A6N6JID5_9RHOB</name>
<dbReference type="Proteomes" id="UP000436822">
    <property type="component" value="Unassembled WGS sequence"/>
</dbReference>
<keyword evidence="7" id="KW-1185">Reference proteome</keyword>
<dbReference type="SUPFAM" id="SSF46785">
    <property type="entry name" value="Winged helix' DNA-binding domain"/>
    <property type="match status" value="1"/>
</dbReference>
<dbReference type="InterPro" id="IPR014757">
    <property type="entry name" value="Tscrpt_reg_IclR_C"/>
</dbReference>
<dbReference type="Pfam" id="PF01614">
    <property type="entry name" value="IclR_C"/>
    <property type="match status" value="1"/>
</dbReference>
<dbReference type="PROSITE" id="PS51078">
    <property type="entry name" value="ICLR_ED"/>
    <property type="match status" value="1"/>
</dbReference>
<evidence type="ECO:0000313" key="6">
    <source>
        <dbReference type="EMBL" id="GFE65590.1"/>
    </source>
</evidence>
<dbReference type="EMBL" id="BLJE01000002">
    <property type="protein sequence ID" value="GFE65590.1"/>
    <property type="molecule type" value="Genomic_DNA"/>
</dbReference>
<evidence type="ECO:0000313" key="7">
    <source>
        <dbReference type="Proteomes" id="UP000436822"/>
    </source>
</evidence>
<dbReference type="PROSITE" id="PS51077">
    <property type="entry name" value="HTH_ICLR"/>
    <property type="match status" value="1"/>
</dbReference>
<evidence type="ECO:0000259" key="5">
    <source>
        <dbReference type="PROSITE" id="PS51078"/>
    </source>
</evidence>
<proteinExistence type="predicted"/>
<evidence type="ECO:0000259" key="4">
    <source>
        <dbReference type="PROSITE" id="PS51077"/>
    </source>
</evidence>
<dbReference type="GO" id="GO:0003700">
    <property type="term" value="F:DNA-binding transcription factor activity"/>
    <property type="evidence" value="ECO:0007669"/>
    <property type="project" value="TreeGrafter"/>
</dbReference>
<evidence type="ECO:0000256" key="3">
    <source>
        <dbReference type="ARBA" id="ARBA00023163"/>
    </source>
</evidence>
<dbReference type="AlphaFoldDB" id="A0A6N6JID5"/>
<dbReference type="InterPro" id="IPR036388">
    <property type="entry name" value="WH-like_DNA-bd_sf"/>
</dbReference>
<organism evidence="6 7">
    <name type="scientific">Litoreibacter roseus</name>
    <dbReference type="NCBI Taxonomy" id="2601869"/>
    <lineage>
        <taxon>Bacteria</taxon>
        <taxon>Pseudomonadati</taxon>
        <taxon>Pseudomonadota</taxon>
        <taxon>Alphaproteobacteria</taxon>
        <taxon>Rhodobacterales</taxon>
        <taxon>Roseobacteraceae</taxon>
        <taxon>Litoreibacter</taxon>
    </lineage>
</organism>
<gene>
    <name evidence="6" type="ORF">KIN_26640</name>
</gene>
<reference evidence="6 7" key="1">
    <citation type="submission" date="2019-12" db="EMBL/GenBank/DDBJ databases">
        <title>Litoreibacter badius sp. nov., a novel bacteriochlorophyll a-containing bacterium in the genus Litoreibacter.</title>
        <authorList>
            <person name="Kanamuro M."/>
            <person name="Takabe Y."/>
            <person name="Mori K."/>
            <person name="Takaichi S."/>
            <person name="Hanada S."/>
        </authorList>
    </citation>
    <scope>NUCLEOTIDE SEQUENCE [LARGE SCALE GENOMIC DNA]</scope>
    <source>
        <strain evidence="6 7">K6</strain>
    </source>
</reference>
<accession>A0A6N6JID5</accession>
<dbReference type="GO" id="GO:0003677">
    <property type="term" value="F:DNA binding"/>
    <property type="evidence" value="ECO:0007669"/>
    <property type="project" value="UniProtKB-KW"/>
</dbReference>
<protein>
    <submittedName>
        <fullName evidence="6">IclR family transcriptional regulator</fullName>
    </submittedName>
</protein>
<dbReference type="Gene3D" id="1.10.10.10">
    <property type="entry name" value="Winged helix-like DNA-binding domain superfamily/Winged helix DNA-binding domain"/>
    <property type="match status" value="1"/>
</dbReference>
<dbReference type="RefSeq" id="WP_159807650.1">
    <property type="nucleotide sequence ID" value="NZ_BLJE01000002.1"/>
</dbReference>
<dbReference type="PANTHER" id="PTHR30136">
    <property type="entry name" value="HELIX-TURN-HELIX TRANSCRIPTIONAL REGULATOR, ICLR FAMILY"/>
    <property type="match status" value="1"/>
</dbReference>
<evidence type="ECO:0000256" key="2">
    <source>
        <dbReference type="ARBA" id="ARBA00023125"/>
    </source>
</evidence>
<evidence type="ECO:0000256" key="1">
    <source>
        <dbReference type="ARBA" id="ARBA00023015"/>
    </source>
</evidence>
<dbReference type="SUPFAM" id="SSF55781">
    <property type="entry name" value="GAF domain-like"/>
    <property type="match status" value="1"/>
</dbReference>
<dbReference type="Pfam" id="PF09339">
    <property type="entry name" value="HTH_IclR"/>
    <property type="match status" value="1"/>
</dbReference>
<feature type="domain" description="HTH iclR-type" evidence="4">
    <location>
        <begin position="12"/>
        <end position="74"/>
    </location>
</feature>
<keyword evidence="2" id="KW-0238">DNA-binding</keyword>
<feature type="domain" description="IclR-ED" evidence="5">
    <location>
        <begin position="75"/>
        <end position="251"/>
    </location>
</feature>
<keyword evidence="3" id="KW-0804">Transcription</keyword>
<dbReference type="Gene3D" id="3.30.450.40">
    <property type="match status" value="1"/>
</dbReference>
<keyword evidence="1" id="KW-0805">Transcription regulation</keyword>
<dbReference type="InterPro" id="IPR036390">
    <property type="entry name" value="WH_DNA-bd_sf"/>
</dbReference>
<dbReference type="PANTHER" id="PTHR30136:SF33">
    <property type="entry name" value="TRANSCRIPTIONAL REGULATORY PROTEIN"/>
    <property type="match status" value="1"/>
</dbReference>
<comment type="caution">
    <text evidence="6">The sequence shown here is derived from an EMBL/GenBank/DDBJ whole genome shotgun (WGS) entry which is preliminary data.</text>
</comment>